<name>A0A1D2AC30_AUXPR</name>
<dbReference type="Pfam" id="PF09335">
    <property type="entry name" value="VTT_dom"/>
    <property type="match status" value="1"/>
</dbReference>
<keyword evidence="2 6" id="KW-0812">Transmembrane</keyword>
<feature type="transmembrane region" description="Helical" evidence="6">
    <location>
        <begin position="277"/>
        <end position="298"/>
    </location>
</feature>
<reference evidence="9" key="1">
    <citation type="submission" date="2015-08" db="EMBL/GenBank/DDBJ databases">
        <authorList>
            <person name="Babu N.S."/>
            <person name="Beckwith C.J."/>
            <person name="Beseler K.G."/>
            <person name="Brison A."/>
            <person name="Carone J.V."/>
            <person name="Caskin T.P."/>
            <person name="Diamond M."/>
            <person name="Durham M.E."/>
            <person name="Foxe J.M."/>
            <person name="Go M."/>
            <person name="Henderson B.A."/>
            <person name="Jones I.B."/>
            <person name="McGettigan J.A."/>
            <person name="Micheletti S.J."/>
            <person name="Nasrallah M.E."/>
            <person name="Ortiz D."/>
            <person name="Piller C.R."/>
            <person name="Privatt S.R."/>
            <person name="Schneider S.L."/>
            <person name="Sharp S."/>
            <person name="Smith T.C."/>
            <person name="Stanton J.D."/>
            <person name="Ullery H.E."/>
            <person name="Wilson R.J."/>
            <person name="Serrano M.G."/>
            <person name="Buck G."/>
            <person name="Lee V."/>
            <person name="Wang Y."/>
            <person name="Carvalho R."/>
            <person name="Voegtly L."/>
            <person name="Shi R."/>
            <person name="Duckworth R."/>
            <person name="Johnson A."/>
            <person name="Loviza R."/>
            <person name="Walstead R."/>
            <person name="Shah Z."/>
            <person name="Kiflezghi M."/>
            <person name="Wade K."/>
            <person name="Ball S.L."/>
            <person name="Bradley K.W."/>
            <person name="Asai D.J."/>
            <person name="Bowman C.A."/>
            <person name="Russell D.A."/>
            <person name="Pope W.H."/>
            <person name="Jacobs-Sera D."/>
            <person name="Hendrix R.W."/>
            <person name="Hatfull G.F."/>
        </authorList>
    </citation>
    <scope>NUCLEOTIDE SEQUENCE</scope>
</reference>
<dbReference type="GO" id="GO:0000045">
    <property type="term" value="P:autophagosome assembly"/>
    <property type="evidence" value="ECO:0007669"/>
    <property type="project" value="TreeGrafter"/>
</dbReference>
<evidence type="ECO:0000313" key="9">
    <source>
        <dbReference type="EMBL" id="JAT76641.1"/>
    </source>
</evidence>
<dbReference type="EMBL" id="GDKF01001981">
    <property type="protein sequence ID" value="JAT76641.1"/>
    <property type="molecule type" value="Transcribed_RNA"/>
</dbReference>
<evidence type="ECO:0000256" key="1">
    <source>
        <dbReference type="ARBA" id="ARBA00004141"/>
    </source>
</evidence>
<evidence type="ECO:0000256" key="6">
    <source>
        <dbReference type="SAM" id="Phobius"/>
    </source>
</evidence>
<keyword evidence="4 6" id="KW-0472">Membrane</keyword>
<gene>
    <name evidence="10" type="ORF">g.23372</name>
    <name evidence="9" type="ORF">g.23378</name>
    <name evidence="8" type="ORF">g.23381</name>
</gene>
<comment type="subcellular location">
    <subcellularLocation>
        <location evidence="1">Membrane</location>
        <topology evidence="1">Multi-pass membrane protein</topology>
    </subcellularLocation>
</comment>
<dbReference type="GO" id="GO:0016020">
    <property type="term" value="C:membrane"/>
    <property type="evidence" value="ECO:0007669"/>
    <property type="project" value="UniProtKB-SubCell"/>
</dbReference>
<evidence type="ECO:0000256" key="3">
    <source>
        <dbReference type="ARBA" id="ARBA00022989"/>
    </source>
</evidence>
<evidence type="ECO:0000256" key="2">
    <source>
        <dbReference type="ARBA" id="ARBA00022692"/>
    </source>
</evidence>
<sequence>MVSLPVSFRPERAAHPAAPPLLASGSRRTCLEGEETSKLRPHPRWQYLRSLVWIRVVLNLGLLYLLGLAVVASLYSTLPTLEELARRAASRGAPAAAADLRMAIPRSFDELRAVRGTLALYHAQVPARLAALLAAAHIFLQTFLTPGAVGINILAGSLYHPVVALTFITAVSTAGSATNYLMVRWQLKDVLVALFPHRIQTFSAEVKRHRAHLMHYALFLRVTPIFPAWFINVASPIVDIPFSVFIIATAVGHQPHNLITIQAGRSLQTMHSLHDLYSLQNVALLLGIGLLALLPRLIRKLQGRRGPLLPISDPAAAGDGDKTPDHDQ</sequence>
<dbReference type="InterPro" id="IPR032816">
    <property type="entry name" value="VTT_dom"/>
</dbReference>
<dbReference type="EMBL" id="GDKF01000864">
    <property type="protein sequence ID" value="JAT77758.1"/>
    <property type="molecule type" value="Transcribed_RNA"/>
</dbReference>
<feature type="transmembrane region" description="Helical" evidence="6">
    <location>
        <begin position="161"/>
        <end position="181"/>
    </location>
</feature>
<evidence type="ECO:0000313" key="8">
    <source>
        <dbReference type="EMBL" id="JAT70565.1"/>
    </source>
</evidence>
<dbReference type="InterPro" id="IPR045014">
    <property type="entry name" value="TM41A/B"/>
</dbReference>
<proteinExistence type="inferred from homology"/>
<dbReference type="PANTHER" id="PTHR43220">
    <property type="match status" value="1"/>
</dbReference>
<evidence type="ECO:0000256" key="4">
    <source>
        <dbReference type="ARBA" id="ARBA00023136"/>
    </source>
</evidence>
<comment type="similarity">
    <text evidence="5">Belongs to the TMEM41 family.</text>
</comment>
<dbReference type="AlphaFoldDB" id="A0A1D2AC30"/>
<evidence type="ECO:0000313" key="10">
    <source>
        <dbReference type="EMBL" id="JAT77758.1"/>
    </source>
</evidence>
<feature type="transmembrane region" description="Helical" evidence="6">
    <location>
        <begin position="52"/>
        <end position="78"/>
    </location>
</feature>
<dbReference type="PANTHER" id="PTHR43220:SF18">
    <property type="entry name" value="TRANSMEMBRANE PROTEIN 41B"/>
    <property type="match status" value="1"/>
</dbReference>
<keyword evidence="3 6" id="KW-1133">Transmembrane helix</keyword>
<evidence type="ECO:0000259" key="7">
    <source>
        <dbReference type="Pfam" id="PF09335"/>
    </source>
</evidence>
<feature type="domain" description="VTT" evidence="7">
    <location>
        <begin position="151"/>
        <end position="265"/>
    </location>
</feature>
<organism evidence="9">
    <name type="scientific">Auxenochlorella protothecoides</name>
    <name type="common">Green microalga</name>
    <name type="synonym">Chlorella protothecoides</name>
    <dbReference type="NCBI Taxonomy" id="3075"/>
    <lineage>
        <taxon>Eukaryota</taxon>
        <taxon>Viridiplantae</taxon>
        <taxon>Chlorophyta</taxon>
        <taxon>core chlorophytes</taxon>
        <taxon>Trebouxiophyceae</taxon>
        <taxon>Chlorellales</taxon>
        <taxon>Chlorellaceae</taxon>
        <taxon>Auxenochlorella</taxon>
    </lineage>
</organism>
<feature type="transmembrane region" description="Helical" evidence="6">
    <location>
        <begin position="129"/>
        <end position="155"/>
    </location>
</feature>
<accession>A0A1D2AC30</accession>
<dbReference type="EMBL" id="GDKF01008057">
    <property type="protein sequence ID" value="JAT70565.1"/>
    <property type="molecule type" value="Transcribed_RNA"/>
</dbReference>
<evidence type="ECO:0000256" key="5">
    <source>
        <dbReference type="ARBA" id="ARBA00025797"/>
    </source>
</evidence>
<protein>
    <recommendedName>
        <fullName evidence="7">VTT domain-containing protein</fullName>
    </recommendedName>
</protein>